<dbReference type="InterPro" id="IPR035931">
    <property type="entry name" value="YlxR-like_sf"/>
</dbReference>
<dbReference type="Gene3D" id="3.30.1230.10">
    <property type="entry name" value="YlxR-like"/>
    <property type="match status" value="1"/>
</dbReference>
<dbReference type="EMBL" id="SLZW01000001">
    <property type="protein sequence ID" value="TCS65058.1"/>
    <property type="molecule type" value="Genomic_DNA"/>
</dbReference>
<dbReference type="SUPFAM" id="SSF55315">
    <property type="entry name" value="L30e-like"/>
    <property type="match status" value="1"/>
</dbReference>
<dbReference type="InterPro" id="IPR029064">
    <property type="entry name" value="Ribosomal_eL30-like_sf"/>
</dbReference>
<proteinExistence type="predicted"/>
<dbReference type="Gene3D" id="3.30.1330.30">
    <property type="match status" value="1"/>
</dbReference>
<dbReference type="InterPro" id="IPR037465">
    <property type="entry name" value="YlxR"/>
</dbReference>
<comment type="caution">
    <text evidence="2">The sequence shown here is derived from an EMBL/GenBank/DDBJ whole genome shotgun (WGS) entry which is preliminary data.</text>
</comment>
<dbReference type="PANTHER" id="PTHR34215">
    <property type="entry name" value="BLL0784 PROTEIN"/>
    <property type="match status" value="1"/>
</dbReference>
<sequence>MADGGGNAHPTAVDGATRRCIVSGAHHPRATMLRFVVGPDDRIVPDVAGKLPGRGLWLCASRDMVHTAIGRKLFAKAARRRVVVDADLADRIEALLERRCLEIIALARRAGQVVAGFGKVRESLRAKGPAGVVLAARDGAPDGRAKVRALAGDTPVLDLFDAADLGHTLGRERTVHAAVAPGRLAEVLLIEAERLKGMRRTEHASR</sequence>
<dbReference type="AlphaFoldDB" id="A0A4R3JFZ0"/>
<keyword evidence="3" id="KW-1185">Reference proteome</keyword>
<dbReference type="OrthoDB" id="9799836at2"/>
<dbReference type="NCBIfam" id="NF006622">
    <property type="entry name" value="PRK09190.1"/>
    <property type="match status" value="1"/>
</dbReference>
<dbReference type="InterPro" id="IPR007393">
    <property type="entry name" value="YlxR_dom"/>
</dbReference>
<dbReference type="PANTHER" id="PTHR34215:SF1">
    <property type="entry name" value="YLXR DOMAIN-CONTAINING PROTEIN"/>
    <property type="match status" value="1"/>
</dbReference>
<dbReference type="RefSeq" id="WP_132937772.1">
    <property type="nucleotide sequence ID" value="NZ_CP119676.1"/>
</dbReference>
<evidence type="ECO:0000259" key="1">
    <source>
        <dbReference type="Pfam" id="PF04296"/>
    </source>
</evidence>
<feature type="domain" description="YlxR" evidence="1">
    <location>
        <begin position="18"/>
        <end position="93"/>
    </location>
</feature>
<evidence type="ECO:0000313" key="3">
    <source>
        <dbReference type="Proteomes" id="UP000295304"/>
    </source>
</evidence>
<reference evidence="2 3" key="1">
    <citation type="submission" date="2019-03" db="EMBL/GenBank/DDBJ databases">
        <title>Genomic Encyclopedia of Type Strains, Phase IV (KMG-IV): sequencing the most valuable type-strain genomes for metagenomic binning, comparative biology and taxonomic classification.</title>
        <authorList>
            <person name="Goeker M."/>
        </authorList>
    </citation>
    <scope>NUCLEOTIDE SEQUENCE [LARGE SCALE GENOMIC DNA]</scope>
    <source>
        <strain evidence="2 3">DSM 101688</strain>
    </source>
</reference>
<dbReference type="Proteomes" id="UP000295304">
    <property type="component" value="Unassembled WGS sequence"/>
</dbReference>
<accession>A0A4R3JFZ0</accession>
<dbReference type="SUPFAM" id="SSF64376">
    <property type="entry name" value="YlxR-like"/>
    <property type="match status" value="1"/>
</dbReference>
<dbReference type="Pfam" id="PF04296">
    <property type="entry name" value="YlxR"/>
    <property type="match status" value="1"/>
</dbReference>
<gene>
    <name evidence="2" type="ORF">EDD55_101392</name>
</gene>
<evidence type="ECO:0000313" key="2">
    <source>
        <dbReference type="EMBL" id="TCS65058.1"/>
    </source>
</evidence>
<name>A0A4R3JFZ0_9PROT</name>
<organism evidence="2 3">
    <name type="scientific">Varunaivibrio sulfuroxidans</name>
    <dbReference type="NCBI Taxonomy" id="1773489"/>
    <lineage>
        <taxon>Bacteria</taxon>
        <taxon>Pseudomonadati</taxon>
        <taxon>Pseudomonadota</taxon>
        <taxon>Alphaproteobacteria</taxon>
        <taxon>Rhodospirillales</taxon>
        <taxon>Magnetovibrionaceae</taxon>
        <taxon>Varunaivibrio</taxon>
    </lineage>
</organism>
<protein>
    <recommendedName>
        <fullName evidence="1">YlxR domain-containing protein</fullName>
    </recommendedName>
</protein>